<keyword evidence="2" id="KW-1185">Reference proteome</keyword>
<reference evidence="1" key="1">
    <citation type="journal article" date="2023" name="Insect Mol. Biol.">
        <title>Genome sequencing provides insights into the evolution of gene families encoding plant cell wall-degrading enzymes in longhorned beetles.</title>
        <authorList>
            <person name="Shin N.R."/>
            <person name="Okamura Y."/>
            <person name="Kirsch R."/>
            <person name="Pauchet Y."/>
        </authorList>
    </citation>
    <scope>NUCLEOTIDE SEQUENCE</scope>
    <source>
        <strain evidence="1">MMC_N1</strain>
    </source>
</reference>
<dbReference type="Proteomes" id="UP001162164">
    <property type="component" value="Unassembled WGS sequence"/>
</dbReference>
<gene>
    <name evidence="1" type="ORF">NQ317_018017</name>
</gene>
<sequence length="114" mass="13332">MYMTQLYIQVKGYLKPCELEHSMKVLIKLAQMDSFSQEINALEKQKPVDMKSIAALNPFMDNNGVLRVGGKITIVRFGLCKKSIRFCYRQNTDLLYYYLNQNISDYCTRELKLC</sequence>
<comment type="caution">
    <text evidence="1">The sequence shown here is derived from an EMBL/GenBank/DDBJ whole genome shotgun (WGS) entry which is preliminary data.</text>
</comment>
<evidence type="ECO:0000313" key="1">
    <source>
        <dbReference type="EMBL" id="KAJ8981045.1"/>
    </source>
</evidence>
<evidence type="ECO:0000313" key="2">
    <source>
        <dbReference type="Proteomes" id="UP001162164"/>
    </source>
</evidence>
<organism evidence="1 2">
    <name type="scientific">Molorchus minor</name>
    <dbReference type="NCBI Taxonomy" id="1323400"/>
    <lineage>
        <taxon>Eukaryota</taxon>
        <taxon>Metazoa</taxon>
        <taxon>Ecdysozoa</taxon>
        <taxon>Arthropoda</taxon>
        <taxon>Hexapoda</taxon>
        <taxon>Insecta</taxon>
        <taxon>Pterygota</taxon>
        <taxon>Neoptera</taxon>
        <taxon>Endopterygota</taxon>
        <taxon>Coleoptera</taxon>
        <taxon>Polyphaga</taxon>
        <taxon>Cucujiformia</taxon>
        <taxon>Chrysomeloidea</taxon>
        <taxon>Cerambycidae</taxon>
        <taxon>Lamiinae</taxon>
        <taxon>Monochamini</taxon>
        <taxon>Molorchus</taxon>
    </lineage>
</organism>
<protein>
    <submittedName>
        <fullName evidence="1">Uncharacterized protein</fullName>
    </submittedName>
</protein>
<proteinExistence type="predicted"/>
<dbReference type="EMBL" id="JAPWTJ010000208">
    <property type="protein sequence ID" value="KAJ8981045.1"/>
    <property type="molecule type" value="Genomic_DNA"/>
</dbReference>
<name>A0ABQ9JSI3_9CUCU</name>
<accession>A0ABQ9JSI3</accession>